<keyword evidence="3" id="KW-1185">Reference proteome</keyword>
<sequence length="185" mass="21080">MDMLNGAALAPMNVRSDGTVVFATPAGNAKLPLIVLRDNGLWARWTFDHRAETSGRDLDVVSELVRWDDLVKTFTKVTGKPAVYRSLTLDQWWANFDDRANNPMASDKKRGDGSTTIKQNFSAFWRVLRDELIIDKDMDWIRSIHPETYTLERENNYDGTGKTSLKNALGQKNPWGFRPDFAKDL</sequence>
<reference evidence="2" key="1">
    <citation type="submission" date="2023-03" db="EMBL/GenBank/DDBJ databases">
        <title>Massive genome expansion in bonnet fungi (Mycena s.s.) driven by repeated elements and novel gene families across ecological guilds.</title>
        <authorList>
            <consortium name="Lawrence Berkeley National Laboratory"/>
            <person name="Harder C.B."/>
            <person name="Miyauchi S."/>
            <person name="Viragh M."/>
            <person name="Kuo A."/>
            <person name="Thoen E."/>
            <person name="Andreopoulos B."/>
            <person name="Lu D."/>
            <person name="Skrede I."/>
            <person name="Drula E."/>
            <person name="Henrissat B."/>
            <person name="Morin E."/>
            <person name="Kohler A."/>
            <person name="Barry K."/>
            <person name="LaButti K."/>
            <person name="Morin E."/>
            <person name="Salamov A."/>
            <person name="Lipzen A."/>
            <person name="Mereny Z."/>
            <person name="Hegedus B."/>
            <person name="Baldrian P."/>
            <person name="Stursova M."/>
            <person name="Weitz H."/>
            <person name="Taylor A."/>
            <person name="Grigoriev I.V."/>
            <person name="Nagy L.G."/>
            <person name="Martin F."/>
            <person name="Kauserud H."/>
        </authorList>
    </citation>
    <scope>NUCLEOTIDE SEQUENCE</scope>
    <source>
        <strain evidence="2">CBHHK188m</strain>
    </source>
</reference>
<dbReference type="PANTHER" id="PTHR42748:SF14">
    <property type="entry name" value="SNOAL-LIKE DOMAIN-CONTAINING PROTEIN"/>
    <property type="match status" value="1"/>
</dbReference>
<evidence type="ECO:0000313" key="3">
    <source>
        <dbReference type="Proteomes" id="UP001215280"/>
    </source>
</evidence>
<dbReference type="Gene3D" id="3.90.25.10">
    <property type="entry name" value="UDP-galactose 4-epimerase, domain 1"/>
    <property type="match status" value="1"/>
</dbReference>
<evidence type="ECO:0000256" key="1">
    <source>
        <dbReference type="ARBA" id="ARBA00022857"/>
    </source>
</evidence>
<dbReference type="Proteomes" id="UP001215280">
    <property type="component" value="Unassembled WGS sequence"/>
</dbReference>
<dbReference type="GO" id="GO:0005634">
    <property type="term" value="C:nucleus"/>
    <property type="evidence" value="ECO:0007669"/>
    <property type="project" value="TreeGrafter"/>
</dbReference>
<dbReference type="InterPro" id="IPR051164">
    <property type="entry name" value="NmrA-like_oxidored"/>
</dbReference>
<accession>A0AAD7J1Q4</accession>
<evidence type="ECO:0000313" key="2">
    <source>
        <dbReference type="EMBL" id="KAJ7753955.1"/>
    </source>
</evidence>
<dbReference type="SUPFAM" id="SSF51735">
    <property type="entry name" value="NAD(P)-binding Rossmann-fold domains"/>
    <property type="match status" value="1"/>
</dbReference>
<gene>
    <name evidence="2" type="ORF">DFH07DRAFT_823750</name>
</gene>
<comment type="caution">
    <text evidence="2">The sequence shown here is derived from an EMBL/GenBank/DDBJ whole genome shotgun (WGS) entry which is preliminary data.</text>
</comment>
<keyword evidence="1" id="KW-0521">NADP</keyword>
<dbReference type="EMBL" id="JARJLG010000069">
    <property type="protein sequence ID" value="KAJ7753955.1"/>
    <property type="molecule type" value="Genomic_DNA"/>
</dbReference>
<dbReference type="Gene3D" id="3.40.50.720">
    <property type="entry name" value="NAD(P)-binding Rossmann-like Domain"/>
    <property type="match status" value="1"/>
</dbReference>
<dbReference type="InterPro" id="IPR036291">
    <property type="entry name" value="NAD(P)-bd_dom_sf"/>
</dbReference>
<proteinExistence type="predicted"/>
<organism evidence="2 3">
    <name type="scientific">Mycena maculata</name>
    <dbReference type="NCBI Taxonomy" id="230809"/>
    <lineage>
        <taxon>Eukaryota</taxon>
        <taxon>Fungi</taxon>
        <taxon>Dikarya</taxon>
        <taxon>Basidiomycota</taxon>
        <taxon>Agaricomycotina</taxon>
        <taxon>Agaricomycetes</taxon>
        <taxon>Agaricomycetidae</taxon>
        <taxon>Agaricales</taxon>
        <taxon>Marasmiineae</taxon>
        <taxon>Mycenaceae</taxon>
        <taxon>Mycena</taxon>
    </lineage>
</organism>
<dbReference type="AlphaFoldDB" id="A0AAD7J1Q4"/>
<dbReference type="PANTHER" id="PTHR42748">
    <property type="entry name" value="NITROGEN METABOLITE REPRESSION PROTEIN NMRA FAMILY MEMBER"/>
    <property type="match status" value="1"/>
</dbReference>
<name>A0AAD7J1Q4_9AGAR</name>
<protein>
    <submittedName>
        <fullName evidence="2">Uncharacterized protein</fullName>
    </submittedName>
</protein>